<accession>A0ABV0P2R1</accession>
<comment type="caution">
    <text evidence="2">The sequence shown here is derived from an EMBL/GenBank/DDBJ whole genome shotgun (WGS) entry which is preliminary data.</text>
</comment>
<protein>
    <submittedName>
        <fullName evidence="2">Uncharacterized protein</fullName>
    </submittedName>
</protein>
<keyword evidence="3" id="KW-1185">Reference proteome</keyword>
<gene>
    <name evidence="2" type="ORF">GOODEAATRI_008526</name>
</gene>
<dbReference type="Proteomes" id="UP001476798">
    <property type="component" value="Unassembled WGS sequence"/>
</dbReference>
<evidence type="ECO:0000256" key="1">
    <source>
        <dbReference type="SAM" id="MobiDB-lite"/>
    </source>
</evidence>
<dbReference type="EMBL" id="JAHRIO010060426">
    <property type="protein sequence ID" value="MEQ2177907.1"/>
    <property type="molecule type" value="Genomic_DNA"/>
</dbReference>
<sequence>DRPAMQLYQPGARNRKRMSSTNKGYDCLPTGHSHECRTEHCYEVVAMTAGMERGFEKSKDEQ</sequence>
<organism evidence="2 3">
    <name type="scientific">Goodea atripinnis</name>
    <dbReference type="NCBI Taxonomy" id="208336"/>
    <lineage>
        <taxon>Eukaryota</taxon>
        <taxon>Metazoa</taxon>
        <taxon>Chordata</taxon>
        <taxon>Craniata</taxon>
        <taxon>Vertebrata</taxon>
        <taxon>Euteleostomi</taxon>
        <taxon>Actinopterygii</taxon>
        <taxon>Neopterygii</taxon>
        <taxon>Teleostei</taxon>
        <taxon>Neoteleostei</taxon>
        <taxon>Acanthomorphata</taxon>
        <taxon>Ovalentaria</taxon>
        <taxon>Atherinomorphae</taxon>
        <taxon>Cyprinodontiformes</taxon>
        <taxon>Goodeidae</taxon>
        <taxon>Goodea</taxon>
    </lineage>
</organism>
<evidence type="ECO:0000313" key="2">
    <source>
        <dbReference type="EMBL" id="MEQ2177907.1"/>
    </source>
</evidence>
<feature type="non-terminal residue" evidence="2">
    <location>
        <position position="1"/>
    </location>
</feature>
<name>A0ABV0P2R1_9TELE</name>
<feature type="region of interest" description="Disordered" evidence="1">
    <location>
        <begin position="1"/>
        <end position="23"/>
    </location>
</feature>
<reference evidence="2 3" key="1">
    <citation type="submission" date="2021-06" db="EMBL/GenBank/DDBJ databases">
        <authorList>
            <person name="Palmer J.M."/>
        </authorList>
    </citation>
    <scope>NUCLEOTIDE SEQUENCE [LARGE SCALE GENOMIC DNA]</scope>
    <source>
        <strain evidence="2 3">GA_2019</strain>
        <tissue evidence="2">Muscle</tissue>
    </source>
</reference>
<proteinExistence type="predicted"/>
<evidence type="ECO:0000313" key="3">
    <source>
        <dbReference type="Proteomes" id="UP001476798"/>
    </source>
</evidence>